<proteinExistence type="predicted"/>
<gene>
    <name evidence="1" type="ORF">Plo01_70890</name>
</gene>
<keyword evidence="2" id="KW-1185">Reference proteome</keyword>
<organism evidence="1 2">
    <name type="scientific">Planobispora longispora</name>
    <dbReference type="NCBI Taxonomy" id="28887"/>
    <lineage>
        <taxon>Bacteria</taxon>
        <taxon>Bacillati</taxon>
        <taxon>Actinomycetota</taxon>
        <taxon>Actinomycetes</taxon>
        <taxon>Streptosporangiales</taxon>
        <taxon>Streptosporangiaceae</taxon>
        <taxon>Planobispora</taxon>
    </lineage>
</organism>
<dbReference type="AlphaFoldDB" id="A0A8J3W969"/>
<comment type="caution">
    <text evidence="1">The sequence shown here is derived from an EMBL/GenBank/DDBJ whole genome shotgun (WGS) entry which is preliminary data.</text>
</comment>
<reference evidence="1 2" key="1">
    <citation type="submission" date="2021-01" db="EMBL/GenBank/DDBJ databases">
        <title>Whole genome shotgun sequence of Planobispora longispora NBRC 13918.</title>
        <authorList>
            <person name="Komaki H."/>
            <person name="Tamura T."/>
        </authorList>
    </citation>
    <scope>NUCLEOTIDE SEQUENCE [LARGE SCALE GENOMIC DNA]</scope>
    <source>
        <strain evidence="1 2">NBRC 13918</strain>
    </source>
</reference>
<accession>A0A8J3W969</accession>
<evidence type="ECO:0000313" key="2">
    <source>
        <dbReference type="Proteomes" id="UP000616724"/>
    </source>
</evidence>
<sequence length="75" mass="7673">MRTPVDAGSLATPGAPLPVDGPAVLGAEVPVAREVGAASMVACGVRIRTRYLTSVYSGWLLASHKDAATYTAYAP</sequence>
<dbReference type="EMBL" id="BOOH01000062">
    <property type="protein sequence ID" value="GIH80660.1"/>
    <property type="molecule type" value="Genomic_DNA"/>
</dbReference>
<evidence type="ECO:0000313" key="1">
    <source>
        <dbReference type="EMBL" id="GIH80660.1"/>
    </source>
</evidence>
<protein>
    <submittedName>
        <fullName evidence="1">Uncharacterized protein</fullName>
    </submittedName>
</protein>
<name>A0A8J3W969_9ACTN</name>
<dbReference type="Proteomes" id="UP000616724">
    <property type="component" value="Unassembled WGS sequence"/>
</dbReference>